<comment type="catalytic activity">
    <reaction evidence="2">
        <text>L-homoserine + acetyl-CoA = O-acetyl-L-homoserine + CoA</text>
        <dbReference type="Rhea" id="RHEA:13701"/>
        <dbReference type="ChEBI" id="CHEBI:57287"/>
        <dbReference type="ChEBI" id="CHEBI:57288"/>
        <dbReference type="ChEBI" id="CHEBI:57476"/>
        <dbReference type="ChEBI" id="CHEBI:57716"/>
        <dbReference type="EC" id="2.3.1.31"/>
    </reaction>
</comment>
<comment type="function">
    <text evidence="2">Transfers an acetyl group from acetyl-CoA to L-homoserine, forming acetyl-L-homoserine.</text>
</comment>
<dbReference type="AlphaFoldDB" id="A0A1F4U5V6"/>
<protein>
    <recommendedName>
        <fullName evidence="2">Homoserine O-acetyltransferase</fullName>
        <shortName evidence="2">HAT</shortName>
        <ecNumber evidence="2">2.3.1.31</ecNumber>
    </recommendedName>
    <alternativeName>
        <fullName evidence="2">Homoserine transacetylase</fullName>
        <shortName evidence="2">HTA</shortName>
    </alternativeName>
</protein>
<sequence>MLDFKFNELKLKSGETLAPVTIAYQTFGTLNKEKSNAILICHALSGDSNVVEWWGKMVGEGKPIDTKKYFVICSNVIGGCYGSTGPATVQPFPSITISDMVNAQKKLIDHLGISRLLSVIGGSMGGMQGLQWSVAYPQMVKSVIPIATTTKLSAQGIAFNEVGRHAIMLNPKDGLAVARMIGHITYLSDEAMHKKFGRRQKEGGVEFEVESYLKHQGSSFTKRFDANSYVSITKAIDRFDLAENYNGLAEAFAGSKEIKFMVVSFTSDWLFPAYQSWEIVKALKTNSINVSYRNIGSTAGHDAFLLDDPQLKTIIGGFLSNV</sequence>
<dbReference type="GO" id="GO:0005737">
    <property type="term" value="C:cytoplasm"/>
    <property type="evidence" value="ECO:0007669"/>
    <property type="project" value="UniProtKB-SubCell"/>
</dbReference>
<feature type="active site" description="Nucleophile" evidence="2 3">
    <location>
        <position position="123"/>
    </location>
</feature>
<comment type="subunit">
    <text evidence="2">Homodimer.</text>
</comment>
<dbReference type="NCBIfam" id="TIGR01392">
    <property type="entry name" value="homoserO_Ac_trn"/>
    <property type="match status" value="1"/>
</dbReference>
<comment type="caution">
    <text evidence="2">Lacks conserved residue(s) required for the propagation of feature annotation.</text>
</comment>
<dbReference type="UniPathway" id="UPA00051">
    <property type="reaction ID" value="UER00074"/>
</dbReference>
<dbReference type="HAMAP" id="MF_00296">
    <property type="entry name" value="MetX_acyltransf"/>
    <property type="match status" value="1"/>
</dbReference>
<comment type="similarity">
    <text evidence="2">Belongs to the AB hydrolase superfamily. MetX family.</text>
</comment>
<dbReference type="GO" id="GO:0009092">
    <property type="term" value="P:homoserine metabolic process"/>
    <property type="evidence" value="ECO:0007669"/>
    <property type="project" value="TreeGrafter"/>
</dbReference>
<name>A0A1F4U5V6_UNCSA</name>
<comment type="pathway">
    <text evidence="2">Amino-acid biosynthesis; L-methionine biosynthesis via de novo pathway; O-acetyl-L-homoserine from L-homoserine: step 1/1.</text>
</comment>
<dbReference type="EC" id="2.3.1.31" evidence="2"/>
<dbReference type="PANTHER" id="PTHR32268:SF11">
    <property type="entry name" value="HOMOSERINE O-ACETYLTRANSFERASE"/>
    <property type="match status" value="1"/>
</dbReference>
<dbReference type="Pfam" id="PF00561">
    <property type="entry name" value="Abhydrolase_1"/>
    <property type="match status" value="1"/>
</dbReference>
<proteinExistence type="inferred from homology"/>
<dbReference type="NCBIfam" id="NF001209">
    <property type="entry name" value="PRK00175.1"/>
    <property type="match status" value="1"/>
</dbReference>
<dbReference type="InterPro" id="IPR000073">
    <property type="entry name" value="AB_hydrolase_1"/>
</dbReference>
<keyword evidence="2" id="KW-0963">Cytoplasm</keyword>
<dbReference type="InterPro" id="IPR029058">
    <property type="entry name" value="AB_hydrolase_fold"/>
</dbReference>
<dbReference type="InterPro" id="IPR008220">
    <property type="entry name" value="HAT_MetX-like"/>
</dbReference>
<evidence type="ECO:0000313" key="6">
    <source>
        <dbReference type="Proteomes" id="UP000179242"/>
    </source>
</evidence>
<dbReference type="Gene3D" id="3.40.50.1820">
    <property type="entry name" value="alpha/beta hydrolase"/>
    <property type="match status" value="1"/>
</dbReference>
<keyword evidence="2" id="KW-0012">Acyltransferase</keyword>
<evidence type="ECO:0000256" key="2">
    <source>
        <dbReference type="HAMAP-Rule" id="MF_00296"/>
    </source>
</evidence>
<keyword evidence="2" id="KW-0486">Methionine biosynthesis</keyword>
<dbReference type="PANTHER" id="PTHR32268">
    <property type="entry name" value="HOMOSERINE O-ACETYLTRANSFERASE"/>
    <property type="match status" value="1"/>
</dbReference>
<evidence type="ECO:0000313" key="5">
    <source>
        <dbReference type="EMBL" id="OGC40355.1"/>
    </source>
</evidence>
<accession>A0A1F4U5V6</accession>
<dbReference type="GO" id="GO:0009086">
    <property type="term" value="P:methionine biosynthetic process"/>
    <property type="evidence" value="ECO:0007669"/>
    <property type="project" value="UniProtKB-UniRule"/>
</dbReference>
<evidence type="ECO:0000259" key="4">
    <source>
        <dbReference type="Pfam" id="PF00561"/>
    </source>
</evidence>
<feature type="domain" description="AB hydrolase-1" evidence="4">
    <location>
        <begin position="36"/>
        <end position="307"/>
    </location>
</feature>
<feature type="active site" evidence="2 3">
    <location>
        <position position="268"/>
    </location>
</feature>
<evidence type="ECO:0000256" key="1">
    <source>
        <dbReference type="ARBA" id="ARBA00022679"/>
    </source>
</evidence>
<comment type="subcellular location">
    <subcellularLocation>
        <location evidence="2">Cytoplasm</location>
    </subcellularLocation>
</comment>
<reference evidence="5 6" key="1">
    <citation type="journal article" date="2016" name="Nat. Commun.">
        <title>Thousands of microbial genomes shed light on interconnected biogeochemical processes in an aquifer system.</title>
        <authorList>
            <person name="Anantharaman K."/>
            <person name="Brown C.T."/>
            <person name="Hug L.A."/>
            <person name="Sharon I."/>
            <person name="Castelle C.J."/>
            <person name="Probst A.J."/>
            <person name="Thomas B.C."/>
            <person name="Singh A."/>
            <person name="Wilkins M.J."/>
            <person name="Karaoz U."/>
            <person name="Brodie E.L."/>
            <person name="Williams K.H."/>
            <person name="Hubbard S.S."/>
            <person name="Banfield J.F."/>
        </authorList>
    </citation>
    <scope>NUCLEOTIDE SEQUENCE [LARGE SCALE GENOMIC DNA]</scope>
</reference>
<feature type="binding site" evidence="2">
    <location>
        <position position="179"/>
    </location>
    <ligand>
        <name>substrate</name>
    </ligand>
</feature>
<dbReference type="EMBL" id="MEUJ01000004">
    <property type="protein sequence ID" value="OGC40355.1"/>
    <property type="molecule type" value="Genomic_DNA"/>
</dbReference>
<keyword evidence="1 2" id="KW-0808">Transferase</keyword>
<organism evidence="5 6">
    <name type="scientific">candidate division WOR-1 bacterium RIFOXYC2_FULL_46_14</name>
    <dbReference type="NCBI Taxonomy" id="1802587"/>
    <lineage>
        <taxon>Bacteria</taxon>
        <taxon>Bacillati</taxon>
        <taxon>Saganbacteria</taxon>
    </lineage>
</organism>
<feature type="active site" evidence="2 3">
    <location>
        <position position="301"/>
    </location>
</feature>
<evidence type="ECO:0000256" key="3">
    <source>
        <dbReference type="PIRSR" id="PIRSR000443-1"/>
    </source>
</evidence>
<dbReference type="PIRSF" id="PIRSF000443">
    <property type="entry name" value="Homoser_Ac_trans"/>
    <property type="match status" value="1"/>
</dbReference>
<feature type="binding site" evidence="2">
    <location>
        <position position="302"/>
    </location>
    <ligand>
        <name>substrate</name>
    </ligand>
</feature>
<comment type="caution">
    <text evidence="5">The sequence shown here is derived from an EMBL/GenBank/DDBJ whole genome shotgun (WGS) entry which is preliminary data.</text>
</comment>
<keyword evidence="2" id="KW-0028">Amino-acid biosynthesis</keyword>
<dbReference type="SUPFAM" id="SSF53474">
    <property type="entry name" value="alpha/beta-Hydrolases"/>
    <property type="match status" value="1"/>
</dbReference>
<gene>
    <name evidence="2" type="primary">metXA</name>
    <name evidence="5" type="ORF">A2438_03695</name>
</gene>
<dbReference type="GO" id="GO:0004414">
    <property type="term" value="F:homoserine O-acetyltransferase activity"/>
    <property type="evidence" value="ECO:0007669"/>
    <property type="project" value="UniProtKB-UniRule"/>
</dbReference>
<dbReference type="Proteomes" id="UP000179242">
    <property type="component" value="Unassembled WGS sequence"/>
</dbReference>